<evidence type="ECO:0000259" key="6">
    <source>
        <dbReference type="PROSITE" id="PS50893"/>
    </source>
</evidence>
<dbReference type="SMART" id="SM00382">
    <property type="entry name" value="AAA"/>
    <property type="match status" value="1"/>
</dbReference>
<accession>A0A1A5JP40</accession>
<feature type="domain" description="ABC transporter" evidence="6">
    <location>
        <begin position="4"/>
        <end position="238"/>
    </location>
</feature>
<dbReference type="GO" id="GO:0140359">
    <property type="term" value="F:ABC-type transporter activity"/>
    <property type="evidence" value="ECO:0007669"/>
    <property type="project" value="UniProtKB-ARBA"/>
</dbReference>
<organism evidence="7 8">
    <name type="scientific">Rhizobium loti</name>
    <name type="common">Mesorhizobium loti</name>
    <dbReference type="NCBI Taxonomy" id="381"/>
    <lineage>
        <taxon>Bacteria</taxon>
        <taxon>Pseudomonadati</taxon>
        <taxon>Pseudomonadota</taxon>
        <taxon>Alphaproteobacteria</taxon>
        <taxon>Hyphomicrobiales</taxon>
        <taxon>Phyllobacteriaceae</taxon>
        <taxon>Mesorhizobium</taxon>
    </lineage>
</organism>
<comment type="subcellular location">
    <subcellularLocation>
        <location evidence="1">Cell inner membrane</location>
        <topology evidence="1">Peripheral membrane protein</topology>
    </subcellularLocation>
</comment>
<dbReference type="RefSeq" id="WP_010911825.1">
    <property type="nucleotide sequence ID" value="NZ_LZTH01000001.1"/>
</dbReference>
<evidence type="ECO:0000256" key="3">
    <source>
        <dbReference type="ARBA" id="ARBA00022448"/>
    </source>
</evidence>
<dbReference type="InterPro" id="IPR003593">
    <property type="entry name" value="AAA+_ATPase"/>
</dbReference>
<dbReference type="PANTHER" id="PTHR42781">
    <property type="entry name" value="SPERMIDINE/PUTRESCINE IMPORT ATP-BINDING PROTEIN POTA"/>
    <property type="match status" value="1"/>
</dbReference>
<comment type="caution">
    <text evidence="7">The sequence shown here is derived from an EMBL/GenBank/DDBJ whole genome shotgun (WGS) entry which is preliminary data.</text>
</comment>
<dbReference type="InterPro" id="IPR003439">
    <property type="entry name" value="ABC_transporter-like_ATP-bd"/>
</dbReference>
<evidence type="ECO:0000256" key="4">
    <source>
        <dbReference type="ARBA" id="ARBA00022741"/>
    </source>
</evidence>
<dbReference type="AlphaFoldDB" id="A0A1A5JP40"/>
<dbReference type="GO" id="GO:0043190">
    <property type="term" value="C:ATP-binding cassette (ABC) transporter complex"/>
    <property type="evidence" value="ECO:0007669"/>
    <property type="project" value="UniProtKB-ARBA"/>
</dbReference>
<dbReference type="PROSITE" id="PS00211">
    <property type="entry name" value="ABC_TRANSPORTER_1"/>
    <property type="match status" value="1"/>
</dbReference>
<evidence type="ECO:0000313" key="7">
    <source>
        <dbReference type="EMBL" id="OBP83365.1"/>
    </source>
</evidence>
<keyword evidence="4" id="KW-0547">Nucleotide-binding</keyword>
<proteinExistence type="inferred from homology"/>
<dbReference type="InterPro" id="IPR027417">
    <property type="entry name" value="P-loop_NTPase"/>
</dbReference>
<comment type="similarity">
    <text evidence="2">Belongs to the ABC transporter superfamily.</text>
</comment>
<dbReference type="PROSITE" id="PS50893">
    <property type="entry name" value="ABC_TRANSPORTER_2"/>
    <property type="match status" value="1"/>
</dbReference>
<dbReference type="EMBL" id="LZTJ01000001">
    <property type="protein sequence ID" value="OBP83365.1"/>
    <property type="molecule type" value="Genomic_DNA"/>
</dbReference>
<keyword evidence="5 7" id="KW-0067">ATP-binding</keyword>
<name>A0A1A5JP40_RHILI</name>
<dbReference type="Gene3D" id="3.40.50.300">
    <property type="entry name" value="P-loop containing nucleotide triphosphate hydrolases"/>
    <property type="match status" value="1"/>
</dbReference>
<gene>
    <name evidence="7" type="ORF">BAE39_07750</name>
</gene>
<dbReference type="GO" id="GO:0016887">
    <property type="term" value="F:ATP hydrolysis activity"/>
    <property type="evidence" value="ECO:0007669"/>
    <property type="project" value="InterPro"/>
</dbReference>
<dbReference type="InterPro" id="IPR017871">
    <property type="entry name" value="ABC_transporter-like_CS"/>
</dbReference>
<evidence type="ECO:0000313" key="8">
    <source>
        <dbReference type="Proteomes" id="UP000093748"/>
    </source>
</evidence>
<dbReference type="SUPFAM" id="SSF52540">
    <property type="entry name" value="P-loop containing nucleoside triphosphate hydrolases"/>
    <property type="match status" value="1"/>
</dbReference>
<sequence>MARLSLDHVTKSFANFDAVKDVSIDVADGEFLAVLGPSGCGKTTLLRLVAGFEKVSSGEIRIGNDVMSNSGGSVAPEKRRVGIVFQNYALWPHMTVAENIGYSLKVAKLDKVVARQKVEDALALVNLQGLGERRPANLSGGQRQRVALARCLVAAPSLVLFDEPLANLDVHLRASMEDEFAAFHKRTGTTIVYITHDQAEAMALADRIAVMDHGRLAQLATPRELYHEPANEMVASFISQGILLPADVLTGEDGGHCKVRVLGTELVVRCRAGEPPRAGAKICCRSADLDVSTDGPGFDGLVKRVIYQGGGARIEFAPAAGPDLTLHFEQPDPLTLESGAQARLRIKSGWLIPAAVAVAGQSLGA</sequence>
<reference evidence="8" key="1">
    <citation type="submission" date="2016-06" db="EMBL/GenBank/DDBJ databases">
        <title>NZP2037 Pacbio-Illumina hybrid assembly.</title>
        <authorList>
            <person name="Ramsay J.P."/>
        </authorList>
    </citation>
    <scope>NUCLEOTIDE SEQUENCE [LARGE SCALE GENOMIC DNA]</scope>
    <source>
        <strain evidence="8">R7ANS::ICEMlSym2042</strain>
    </source>
</reference>
<dbReference type="Pfam" id="PF00005">
    <property type="entry name" value="ABC_tran"/>
    <property type="match status" value="1"/>
</dbReference>
<dbReference type="FunFam" id="3.40.50.300:FF:000042">
    <property type="entry name" value="Maltose/maltodextrin ABC transporter, ATP-binding protein"/>
    <property type="match status" value="1"/>
</dbReference>
<dbReference type="InterPro" id="IPR050093">
    <property type="entry name" value="ABC_SmlMolc_Importer"/>
</dbReference>
<protein>
    <submittedName>
        <fullName evidence="7">Spermidine/putrescine ABC transporter ATP-binding protein</fullName>
    </submittedName>
</protein>
<evidence type="ECO:0000256" key="2">
    <source>
        <dbReference type="ARBA" id="ARBA00005417"/>
    </source>
</evidence>
<dbReference type="Proteomes" id="UP000093748">
    <property type="component" value="Unassembled WGS sequence"/>
</dbReference>
<dbReference type="OrthoDB" id="9802264at2"/>
<dbReference type="GeneID" id="66681741"/>
<dbReference type="PANTHER" id="PTHR42781:SF4">
    <property type="entry name" value="SPERMIDINE_PUTRESCINE IMPORT ATP-BINDING PROTEIN POTA"/>
    <property type="match status" value="1"/>
</dbReference>
<dbReference type="GO" id="GO:0005524">
    <property type="term" value="F:ATP binding"/>
    <property type="evidence" value="ECO:0007669"/>
    <property type="project" value="UniProtKB-KW"/>
</dbReference>
<evidence type="ECO:0000256" key="1">
    <source>
        <dbReference type="ARBA" id="ARBA00004417"/>
    </source>
</evidence>
<evidence type="ECO:0000256" key="5">
    <source>
        <dbReference type="ARBA" id="ARBA00022840"/>
    </source>
</evidence>
<keyword evidence="3" id="KW-0813">Transport</keyword>